<name>A0A085WID7_9BACT</name>
<evidence type="ECO:0000313" key="1">
    <source>
        <dbReference type="EMBL" id="KFE67450.1"/>
    </source>
</evidence>
<dbReference type="STRING" id="394096.DB31_8803"/>
<dbReference type="Proteomes" id="UP000028725">
    <property type="component" value="Unassembled WGS sequence"/>
</dbReference>
<evidence type="ECO:0000313" key="2">
    <source>
        <dbReference type="Proteomes" id="UP000028725"/>
    </source>
</evidence>
<protein>
    <submittedName>
        <fullName evidence="1">Uncharacterized protein</fullName>
    </submittedName>
</protein>
<reference evidence="1 2" key="1">
    <citation type="submission" date="2014-04" db="EMBL/GenBank/DDBJ databases">
        <title>Genome assembly of Hyalangium minutum DSM 14724.</title>
        <authorList>
            <person name="Sharma G."/>
            <person name="Subramanian S."/>
        </authorList>
    </citation>
    <scope>NUCLEOTIDE SEQUENCE [LARGE SCALE GENOMIC DNA]</scope>
    <source>
        <strain evidence="1 2">DSM 14724</strain>
    </source>
</reference>
<dbReference type="EMBL" id="JMCB01000008">
    <property type="protein sequence ID" value="KFE67450.1"/>
    <property type="molecule type" value="Genomic_DNA"/>
</dbReference>
<gene>
    <name evidence="1" type="ORF">DB31_8803</name>
</gene>
<sequence>MRAPPLPGPLTKEREARLTKALFRDAHLADLVATSPLHPH</sequence>
<dbReference type="AlphaFoldDB" id="A0A085WID7"/>
<keyword evidence="2" id="KW-1185">Reference proteome</keyword>
<organism evidence="1 2">
    <name type="scientific">Hyalangium minutum</name>
    <dbReference type="NCBI Taxonomy" id="394096"/>
    <lineage>
        <taxon>Bacteria</taxon>
        <taxon>Pseudomonadati</taxon>
        <taxon>Myxococcota</taxon>
        <taxon>Myxococcia</taxon>
        <taxon>Myxococcales</taxon>
        <taxon>Cystobacterineae</taxon>
        <taxon>Archangiaceae</taxon>
        <taxon>Hyalangium</taxon>
    </lineage>
</organism>
<proteinExistence type="predicted"/>
<accession>A0A085WID7</accession>
<comment type="caution">
    <text evidence="1">The sequence shown here is derived from an EMBL/GenBank/DDBJ whole genome shotgun (WGS) entry which is preliminary data.</text>
</comment>